<feature type="compositionally biased region" description="Basic and acidic residues" evidence="1">
    <location>
        <begin position="31"/>
        <end position="68"/>
    </location>
</feature>
<dbReference type="SUPFAM" id="SSF56112">
    <property type="entry name" value="Protein kinase-like (PK-like)"/>
    <property type="match status" value="1"/>
</dbReference>
<feature type="region of interest" description="Disordered" evidence="1">
    <location>
        <begin position="1"/>
        <end position="118"/>
    </location>
</feature>
<dbReference type="PANTHER" id="PTHR21310">
    <property type="entry name" value="AMINOGLYCOSIDE PHOSPHOTRANSFERASE-RELATED-RELATED"/>
    <property type="match status" value="1"/>
</dbReference>
<dbReference type="InterPro" id="IPR051678">
    <property type="entry name" value="AGP_Transferase"/>
</dbReference>
<comment type="caution">
    <text evidence="2">The sequence shown here is derived from an EMBL/GenBank/DDBJ whole genome shotgun (WGS) entry which is preliminary data.</text>
</comment>
<name>A0A1B5KUC7_USTVR</name>
<dbReference type="EMBL" id="BBTG02000006">
    <property type="protein sequence ID" value="GAO13588.1"/>
    <property type="molecule type" value="Genomic_DNA"/>
</dbReference>
<dbReference type="PANTHER" id="PTHR21310:SF37">
    <property type="entry name" value="AMINOGLYCOSIDE PHOSPHOTRANSFERASE DOMAIN-CONTAINING PROTEIN"/>
    <property type="match status" value="1"/>
</dbReference>
<dbReference type="InterPro" id="IPR011009">
    <property type="entry name" value="Kinase-like_dom_sf"/>
</dbReference>
<dbReference type="AlphaFoldDB" id="A0A1B5KUC7"/>
<reference evidence="3" key="1">
    <citation type="journal article" date="2016" name="Genome Announc.">
        <title>Genome sequence of Ustilaginoidea virens IPU010, a rice pathogenic fungus causing false smut.</title>
        <authorList>
            <person name="Kumagai T."/>
            <person name="Ishii T."/>
            <person name="Terai G."/>
            <person name="Umemura M."/>
            <person name="Machida M."/>
            <person name="Asai K."/>
        </authorList>
    </citation>
    <scope>NUCLEOTIDE SEQUENCE [LARGE SCALE GENOMIC DNA]</scope>
    <source>
        <strain evidence="3">IPU010</strain>
    </source>
</reference>
<feature type="compositionally biased region" description="Basic and acidic residues" evidence="1">
    <location>
        <begin position="79"/>
        <end position="115"/>
    </location>
</feature>
<evidence type="ECO:0008006" key="4">
    <source>
        <dbReference type="Google" id="ProtNLM"/>
    </source>
</evidence>
<evidence type="ECO:0000313" key="3">
    <source>
        <dbReference type="Proteomes" id="UP000054053"/>
    </source>
</evidence>
<sequence>MEEEREMEQKAPVEEKTPPGEGTPAEENMPTEEKAPVEEKTPPEERTPAEENIPTEEKAPVEEKKPMEEDTPTGETTTLEEKTPMEEKTALEKDTPTEDKTPAEKKTAEEGKTPVEENTVVKRKLQQLDHESLTLSDAKIKNSNIIRRHTDIKPAIELLAKLGMQEDAISETVRAHLRLEKEAKCFVPLIQDWIWGKFNICVPVRVESSKFKGTVMMRFPKPYALAESYYPGSIEEKLRAEVGAYSWFQQKCPDIRIPHLYGFGIANRHYMLIEYIPPETGRMLSSTWKSQKNDPSRRKNLFQGLARIMISMSRIPQPRIGSFQFNDDCTVSLTGRPASAAATLLENGGAERSIGSKQTYTCTEPYVSDVISLHDDHFYVDVNATDSEDDCRGLMSTRVLLRALSHRYIKKECRYGPFMLQLTDLHQSNIFVTENWEVACLIDLEWICALPPESQQVPYWLACQDISDIVDTKESQKLTEFNALRQEFMQALSEEESKVNLPWPLTKIMEETWQSGATWFWHSLASVNAAYYLFQDHICPRFSTDLTPPITSVLANFWREGGGEEVVAKKVADFERYQHDLDCLFAKMTQA</sequence>
<gene>
    <name evidence="2" type="ORF">UVI_02015390</name>
</gene>
<proteinExistence type="predicted"/>
<accession>A0A1B5KUC7</accession>
<organism evidence="2 3">
    <name type="scientific">Ustilaginoidea virens</name>
    <name type="common">Rice false smut fungus</name>
    <name type="synonym">Villosiclava virens</name>
    <dbReference type="NCBI Taxonomy" id="1159556"/>
    <lineage>
        <taxon>Eukaryota</taxon>
        <taxon>Fungi</taxon>
        <taxon>Dikarya</taxon>
        <taxon>Ascomycota</taxon>
        <taxon>Pezizomycotina</taxon>
        <taxon>Sordariomycetes</taxon>
        <taxon>Hypocreomycetidae</taxon>
        <taxon>Hypocreales</taxon>
        <taxon>Clavicipitaceae</taxon>
        <taxon>Ustilaginoidea</taxon>
    </lineage>
</organism>
<protein>
    <recommendedName>
        <fullName evidence="4">Aminoglycoside phosphotransferase domain-containing protein</fullName>
    </recommendedName>
</protein>
<evidence type="ECO:0000256" key="1">
    <source>
        <dbReference type="SAM" id="MobiDB-lite"/>
    </source>
</evidence>
<evidence type="ECO:0000313" key="2">
    <source>
        <dbReference type="EMBL" id="GAO13588.1"/>
    </source>
</evidence>
<feature type="compositionally biased region" description="Basic and acidic residues" evidence="1">
    <location>
        <begin position="7"/>
        <end position="18"/>
    </location>
</feature>
<dbReference type="Proteomes" id="UP000054053">
    <property type="component" value="Unassembled WGS sequence"/>
</dbReference>